<gene>
    <name evidence="2" type="ORF">AVDCRST_MAG57-3901</name>
</gene>
<reference evidence="2" key="1">
    <citation type="submission" date="2020-02" db="EMBL/GenBank/DDBJ databases">
        <authorList>
            <person name="Meier V. D."/>
        </authorList>
    </citation>
    <scope>NUCLEOTIDE SEQUENCE</scope>
    <source>
        <strain evidence="2">AVDCRST_MAG57</strain>
    </source>
</reference>
<keyword evidence="2" id="KW-0808">Transferase</keyword>
<protein>
    <submittedName>
        <fullName evidence="2">Adenosylcobinamide kinase / Adenosylcobinamide-phosphate guanylyltransferase</fullName>
        <ecNumber evidence="2">2.7.1.156</ecNumber>
        <ecNumber evidence="2">2.7.7.62</ecNumber>
    </submittedName>
</protein>
<feature type="compositionally biased region" description="Low complexity" evidence="1">
    <location>
        <begin position="25"/>
        <end position="36"/>
    </location>
</feature>
<keyword evidence="2" id="KW-0548">Nucleotidyltransferase</keyword>
<keyword evidence="2" id="KW-0418">Kinase</keyword>
<feature type="region of interest" description="Disordered" evidence="1">
    <location>
        <begin position="1"/>
        <end position="20"/>
    </location>
</feature>
<dbReference type="GO" id="GO:0008820">
    <property type="term" value="F:cobinamide phosphate guanylyltransferase activity"/>
    <property type="evidence" value="ECO:0007669"/>
    <property type="project" value="UniProtKB-EC"/>
</dbReference>
<dbReference type="EMBL" id="CADCTI010000310">
    <property type="protein sequence ID" value="CAA9281690.1"/>
    <property type="molecule type" value="Genomic_DNA"/>
</dbReference>
<dbReference type="AlphaFoldDB" id="A0A6J4JLK0"/>
<feature type="non-terminal residue" evidence="2">
    <location>
        <position position="184"/>
    </location>
</feature>
<proteinExistence type="predicted"/>
<dbReference type="GO" id="GO:0043752">
    <property type="term" value="F:adenosylcobinamide kinase activity"/>
    <property type="evidence" value="ECO:0007669"/>
    <property type="project" value="UniProtKB-EC"/>
</dbReference>
<feature type="non-terminal residue" evidence="2">
    <location>
        <position position="1"/>
    </location>
</feature>
<feature type="compositionally biased region" description="Basic and acidic residues" evidence="1">
    <location>
        <begin position="65"/>
        <end position="78"/>
    </location>
</feature>
<sequence length="184" mass="19783">ADTDLPRPATADPGARRRPLRQVALRRAAAAHAARGGLRRLRGRGRRRRRVGRPDRPAPRPAPRLLEHPRDDRPDRRPRQLGAAGAGRLPDHLAGPGHGRLRGVERAAGRRCPAVRGGRRGRGGLGPLPPPGHRREQRGGFGHRACDALGPAVPRRARRPQRPDRGGVGSGVARDRGDPAAPAL</sequence>
<evidence type="ECO:0000256" key="1">
    <source>
        <dbReference type="SAM" id="MobiDB-lite"/>
    </source>
</evidence>
<feature type="region of interest" description="Disordered" evidence="1">
    <location>
        <begin position="25"/>
        <end position="184"/>
    </location>
</feature>
<feature type="compositionally biased region" description="Basic residues" evidence="1">
    <location>
        <begin position="37"/>
        <end position="51"/>
    </location>
</feature>
<organism evidence="2">
    <name type="scientific">uncultured Blastococcus sp</name>
    <dbReference type="NCBI Taxonomy" id="217144"/>
    <lineage>
        <taxon>Bacteria</taxon>
        <taxon>Bacillati</taxon>
        <taxon>Actinomycetota</taxon>
        <taxon>Actinomycetes</taxon>
        <taxon>Geodermatophilales</taxon>
        <taxon>Geodermatophilaceae</taxon>
        <taxon>Blastococcus</taxon>
        <taxon>environmental samples</taxon>
    </lineage>
</organism>
<name>A0A6J4JLK0_9ACTN</name>
<accession>A0A6J4JLK0</accession>
<dbReference type="EC" id="2.7.1.156" evidence="2"/>
<evidence type="ECO:0000313" key="2">
    <source>
        <dbReference type="EMBL" id="CAA9281690.1"/>
    </source>
</evidence>
<dbReference type="EC" id="2.7.7.62" evidence="2"/>